<name>A0A4C1TNL2_EUMVA</name>
<sequence>MRLCFCKPGTCNKGSKLALSALEHSRGVALPTSGSKQTCLKLAGYDAPRNFVEQSVGWHLKLICRPANTYVFAMCDRVYKITTLHATTWQPNSLRLKKRKKKRDRALLSLPCNEFAWLQNKENYGFTADNC</sequence>
<comment type="caution">
    <text evidence="1">The sequence shown here is derived from an EMBL/GenBank/DDBJ whole genome shotgun (WGS) entry which is preliminary data.</text>
</comment>
<organism evidence="1 2">
    <name type="scientific">Eumeta variegata</name>
    <name type="common">Bagworm moth</name>
    <name type="synonym">Eumeta japonica</name>
    <dbReference type="NCBI Taxonomy" id="151549"/>
    <lineage>
        <taxon>Eukaryota</taxon>
        <taxon>Metazoa</taxon>
        <taxon>Ecdysozoa</taxon>
        <taxon>Arthropoda</taxon>
        <taxon>Hexapoda</taxon>
        <taxon>Insecta</taxon>
        <taxon>Pterygota</taxon>
        <taxon>Neoptera</taxon>
        <taxon>Endopterygota</taxon>
        <taxon>Lepidoptera</taxon>
        <taxon>Glossata</taxon>
        <taxon>Ditrysia</taxon>
        <taxon>Tineoidea</taxon>
        <taxon>Psychidae</taxon>
        <taxon>Oiketicinae</taxon>
        <taxon>Eumeta</taxon>
    </lineage>
</organism>
<protein>
    <submittedName>
        <fullName evidence="1">Uncharacterized protein</fullName>
    </submittedName>
</protein>
<dbReference type="Proteomes" id="UP000299102">
    <property type="component" value="Unassembled WGS sequence"/>
</dbReference>
<evidence type="ECO:0000313" key="1">
    <source>
        <dbReference type="EMBL" id="GBP15540.1"/>
    </source>
</evidence>
<gene>
    <name evidence="1" type="ORF">EVAR_71716_1</name>
</gene>
<evidence type="ECO:0000313" key="2">
    <source>
        <dbReference type="Proteomes" id="UP000299102"/>
    </source>
</evidence>
<reference evidence="1 2" key="1">
    <citation type="journal article" date="2019" name="Commun. Biol.">
        <title>The bagworm genome reveals a unique fibroin gene that provides high tensile strength.</title>
        <authorList>
            <person name="Kono N."/>
            <person name="Nakamura H."/>
            <person name="Ohtoshi R."/>
            <person name="Tomita M."/>
            <person name="Numata K."/>
            <person name="Arakawa K."/>
        </authorList>
    </citation>
    <scope>NUCLEOTIDE SEQUENCE [LARGE SCALE GENOMIC DNA]</scope>
</reference>
<proteinExistence type="predicted"/>
<accession>A0A4C1TNL2</accession>
<dbReference type="EMBL" id="BGZK01005807">
    <property type="protein sequence ID" value="GBP15540.1"/>
    <property type="molecule type" value="Genomic_DNA"/>
</dbReference>
<keyword evidence="2" id="KW-1185">Reference proteome</keyword>
<dbReference type="AlphaFoldDB" id="A0A4C1TNL2"/>